<dbReference type="PANTHER" id="PTHR45653:SF12">
    <property type="entry name" value="SPONGE, ISOFORM E"/>
    <property type="match status" value="1"/>
</dbReference>
<dbReference type="Gene3D" id="1.20.1270.350">
    <property type="entry name" value="Dedicator of cytokinesis N-terminal subdomain"/>
    <property type="match status" value="1"/>
</dbReference>
<name>A0A226E2Q5_FOLCA</name>
<dbReference type="Pfam" id="PF14429">
    <property type="entry name" value="DOCK-C2"/>
    <property type="match status" value="1"/>
</dbReference>
<dbReference type="Pfam" id="PF20422">
    <property type="entry name" value="DHR-2_Lobe_B"/>
    <property type="match status" value="1"/>
</dbReference>
<reference evidence="11 12" key="1">
    <citation type="submission" date="2015-12" db="EMBL/GenBank/DDBJ databases">
        <title>The genome of Folsomia candida.</title>
        <authorList>
            <person name="Faddeeva A."/>
            <person name="Derks M.F."/>
            <person name="Anvar Y."/>
            <person name="Smit S."/>
            <person name="Van Straalen N."/>
            <person name="Roelofs D."/>
        </authorList>
    </citation>
    <scope>NUCLEOTIDE SEQUENCE [LARGE SCALE GENOMIC DNA]</scope>
    <source>
        <strain evidence="11 12">VU population</strain>
        <tissue evidence="11">Whole body</tissue>
    </source>
</reference>
<dbReference type="InterPro" id="IPR042455">
    <property type="entry name" value="DOCK_N_sub1"/>
</dbReference>
<evidence type="ECO:0000313" key="12">
    <source>
        <dbReference type="Proteomes" id="UP000198287"/>
    </source>
</evidence>
<accession>A0A226E2Q5</accession>
<evidence type="ECO:0000256" key="5">
    <source>
        <dbReference type="PROSITE-ProRule" id="PRU00880"/>
    </source>
</evidence>
<dbReference type="InterPro" id="IPR046769">
    <property type="entry name" value="DOCKER_Lobe_A"/>
</dbReference>
<dbReference type="Pfam" id="PF20421">
    <property type="entry name" value="DHR-2_Lobe_C"/>
    <property type="match status" value="1"/>
</dbReference>
<evidence type="ECO:0000259" key="10">
    <source>
        <dbReference type="PROSITE" id="PS51651"/>
    </source>
</evidence>
<dbReference type="InterPro" id="IPR032376">
    <property type="entry name" value="DOCK_N"/>
</dbReference>
<evidence type="ECO:0000256" key="3">
    <source>
        <dbReference type="ARBA" id="ARBA00022553"/>
    </source>
</evidence>
<dbReference type="Gene3D" id="2.60.40.150">
    <property type="entry name" value="C2 domain"/>
    <property type="match status" value="1"/>
</dbReference>
<evidence type="ECO:0000256" key="4">
    <source>
        <dbReference type="ARBA" id="ARBA00022658"/>
    </source>
</evidence>
<dbReference type="PROSITE" id="PS51650">
    <property type="entry name" value="C2_DOCK"/>
    <property type="match status" value="1"/>
</dbReference>
<feature type="domain" description="C2 PI3K-type" evidence="8">
    <location>
        <begin position="482"/>
        <end position="637"/>
    </location>
</feature>
<evidence type="ECO:0000256" key="1">
    <source>
        <dbReference type="ARBA" id="ARBA00004496"/>
    </source>
</evidence>
<dbReference type="PROSITE" id="PS51547">
    <property type="entry name" value="C2_PI3K"/>
    <property type="match status" value="1"/>
</dbReference>
<dbReference type="InterPro" id="IPR046770">
    <property type="entry name" value="DOCKER_Lobe_B"/>
</dbReference>
<dbReference type="Pfam" id="PF16172">
    <property type="entry name" value="DOCK_N"/>
    <property type="match status" value="1"/>
</dbReference>
<dbReference type="InterPro" id="IPR002420">
    <property type="entry name" value="PI3K-type_C2_dom"/>
</dbReference>
<dbReference type="SUPFAM" id="SSF50044">
    <property type="entry name" value="SH3-domain"/>
    <property type="match status" value="1"/>
</dbReference>
<keyword evidence="12" id="KW-1185">Reference proteome</keyword>
<dbReference type="InterPro" id="IPR043161">
    <property type="entry name" value="DOCK_C_lobe_A"/>
</dbReference>
<dbReference type="Pfam" id="PF23554">
    <property type="entry name" value="TPR_DOCK"/>
    <property type="match status" value="1"/>
</dbReference>
<dbReference type="InterPro" id="IPR056372">
    <property type="entry name" value="TPR_DOCK"/>
</dbReference>
<feature type="region of interest" description="Disordered" evidence="7">
    <location>
        <begin position="1733"/>
        <end position="1756"/>
    </location>
</feature>
<dbReference type="GO" id="GO:0031267">
    <property type="term" value="F:small GTPase binding"/>
    <property type="evidence" value="ECO:0007669"/>
    <property type="project" value="TreeGrafter"/>
</dbReference>
<dbReference type="OrthoDB" id="18896at2759"/>
<dbReference type="InterPro" id="IPR027007">
    <property type="entry name" value="C2_DOCK-type_domain"/>
</dbReference>
<dbReference type="InterPro" id="IPR046773">
    <property type="entry name" value="DOCKER_Lobe_C"/>
</dbReference>
<proteinExistence type="inferred from homology"/>
<dbReference type="EMBL" id="LNIX01000007">
    <property type="protein sequence ID" value="OXA51548.1"/>
    <property type="molecule type" value="Genomic_DNA"/>
</dbReference>
<dbReference type="STRING" id="158441.A0A226E2Q5"/>
<dbReference type="FunFam" id="1.25.40.410:FF:000003">
    <property type="entry name" value="Dedicator of cytokinesis protein 4"/>
    <property type="match status" value="1"/>
</dbReference>
<keyword evidence="4" id="KW-0344">Guanine-nucleotide releasing factor</keyword>
<gene>
    <name evidence="11" type="ORF">Fcan01_13339</name>
</gene>
<comment type="similarity">
    <text evidence="6">Belongs to the DOCK family.</text>
</comment>
<evidence type="ECO:0000256" key="7">
    <source>
        <dbReference type="SAM" id="MobiDB-lite"/>
    </source>
</evidence>
<evidence type="ECO:0000313" key="11">
    <source>
        <dbReference type="EMBL" id="OXA51548.1"/>
    </source>
</evidence>
<evidence type="ECO:0000259" key="8">
    <source>
        <dbReference type="PROSITE" id="PS51547"/>
    </source>
</evidence>
<dbReference type="InterPro" id="IPR043162">
    <property type="entry name" value="DOCK_C_lobe_C"/>
</dbReference>
<dbReference type="Pfam" id="PF06920">
    <property type="entry name" value="DHR-2_Lobe_A"/>
    <property type="match status" value="1"/>
</dbReference>
<comment type="caution">
    <text evidence="11">The sequence shown here is derived from an EMBL/GenBank/DDBJ whole genome shotgun (WGS) entry which is preliminary data.</text>
</comment>
<feature type="compositionally biased region" description="Low complexity" evidence="7">
    <location>
        <begin position="1733"/>
        <end position="1747"/>
    </location>
</feature>
<dbReference type="InterPro" id="IPR036028">
    <property type="entry name" value="SH3-like_dom_sf"/>
</dbReference>
<evidence type="ECO:0000256" key="6">
    <source>
        <dbReference type="PROSITE-ProRule" id="PRU00983"/>
    </source>
</evidence>
<comment type="subcellular location">
    <subcellularLocation>
        <location evidence="1">Cytoplasm</location>
    </subcellularLocation>
</comment>
<evidence type="ECO:0000256" key="2">
    <source>
        <dbReference type="ARBA" id="ARBA00022490"/>
    </source>
</evidence>
<dbReference type="Gene3D" id="1.20.58.740">
    <property type="match status" value="1"/>
</dbReference>
<feature type="domain" description="DOCKER" evidence="10">
    <location>
        <begin position="1256"/>
        <end position="1675"/>
    </location>
</feature>
<protein>
    <submittedName>
        <fullName evidence="11">Dedicator of cytokinesis protein 3</fullName>
    </submittedName>
</protein>
<feature type="domain" description="C2 DOCK-type" evidence="9">
    <location>
        <begin position="474"/>
        <end position="631"/>
    </location>
</feature>
<organism evidence="11 12">
    <name type="scientific">Folsomia candida</name>
    <name type="common">Springtail</name>
    <dbReference type="NCBI Taxonomy" id="158441"/>
    <lineage>
        <taxon>Eukaryota</taxon>
        <taxon>Metazoa</taxon>
        <taxon>Ecdysozoa</taxon>
        <taxon>Arthropoda</taxon>
        <taxon>Hexapoda</taxon>
        <taxon>Collembola</taxon>
        <taxon>Entomobryomorpha</taxon>
        <taxon>Isotomoidea</taxon>
        <taxon>Isotomidae</taxon>
        <taxon>Proisotominae</taxon>
        <taxon>Folsomia</taxon>
    </lineage>
</organism>
<keyword evidence="2" id="KW-0963">Cytoplasm</keyword>
<sequence length="1756" mass="202324">MVMLCKTNNSQEGSRKMASTNLSLLNETSSNGDCHKNGRQSGVVIFPFQNYKNNDPYLAHHFLQLDLGEIVVITGEPSPGWFFGWRKFCPETRGLFPGSHIAQPKREFTDLLEKIGEVCREWGEIRKKLFVDVHLYQFEHIGRGIFELIDGRRTLLNQSLTQDQYRELTRKLCSRIDWGNRKLGLDLVPWNWLLDDGEESNKVFSYSLDGQSKPIQSEKESSLRILPECNKDAGKLFKLHQKSVESAATRGSSTLSRPKNKKEQKNDLYVSLRDFSYTFTDDCEISFSLFDGKRFISERHIVHQKHTQVPQSNFHIGDDRPTIFKEVNVSNKRDLYLVVQIVRIGRMFYTESAAKKLSSAKRRFRRPYACGVLSLNDVETQNEDELEFTTGCCEQGIKLYNADEKDFWQVHELIVSQNYRNIVSKIIPVLNSFSVSIFWCGTNAFNTASNKNSNITKTKLIGFNNIIAPPGIVRNDLYLTLSSVELLDKKQNKTGGAKSCNLEVEIQVIDDDDDLLSVEGNCWKSLILHHVNSPKFNETIKFSIPIEIFPKAKVRCIFRHCSTKDKTDKKMFGITWMSLMDFSGTTVRDGQHQIQLYKWTDEQSLPVQTSSLNLSKDSANLNTLMVSTKFTQNIDLVNLLKWKQTSNLKPSLQNLIQSHEATEEIVRKFLQDVLDALFTIFSDEDGNSTEYSGDVFTLLVNIFQLLRNSNYAAYKTVLHAYCAEHFAAALVYKGLLLSLRHYTTVLLNSVTEDITQLIQNCYNSLQFIFKFVVQSQILFAKATGGHLEDSFRRDVQALIDSFCHVCSKGSSDCSPVFVETQSILLHNFHSVYEELLLVMPLMDVCKLVCQIFSSIPVKETAAHPLSPAKLSAIHQVIKSPLFRHSSCRALLLPVFCKHIRHHLAHREELKLCTDVLSEILIYLHDIRHVKEEKAHADIEVVCTTTLEMLVQSVLVLERTSSIVGNLVTCLISLLEQMDHCHYNRLWDEFHERKPLRDLLLRVFLLFRDLIKHEVFPADWAFMKLLTNHVMLASLQEFCQPLVTDFLKFFDVQLWTQYFTLAVTFISQPGLQLETFREWKKEWILEKYGDMRLSMGYQMLQLWTNHLGDVEKRHFIPSMIGPFLEVTMIPQAELRLVTLQTFFYDMMQTEFRLNGDIKETESELIDKLDLLVNSEQERQYGDEEYRLKFHEIHIQRLDSESKSQRMGNTWPTICASSIDSLSNLQQLLLDYREIAKDSIEENRDKLMQCTVNLLNFYREEQRLEQYLRYVYKLHDLHLSAENYTEAGFSLLLHGQLLHWDREKMLPETCEAGGMQFPRQREADRKEFIYQRVLKYFDQGKVWEKGITLCKELADQYEKRYEYTSLSRILQMQATFYENILNQHRPEPEYFRVAFLGQSFPLFVRNKEFIYRGHEYERLAAFIQRIAEEWPNAQLMQKNAPPDQKIVDGTAQYLQICNVKPRSGGVLGKTEGHKIPEKIRAFYLVNDVSGFQYDRRIEKEGAGVVDDNEFKSMWIERTTLRTAVQFPATLKWAEIVDKTTVELSPVEFAGEKMEEANVQLQTLISQYSLDEGSEFKNVNPLSMRLQGMLDAAVMGGIPKYTEAFFNEDFLKNEDDSASHYVLKLVSLLQDQVKLLEEGLEIHGRLVPPGVQPLHKRLLECHGQMKTSVTDTELMVHSTLASLNNATLRRSDSGVNIVRESFRKLGGGKSIINSPLPPVPKYCPNAKLEKTSMMLGGSASNSNRSSISSSGGYGQIILR</sequence>
<dbReference type="Gene3D" id="1.25.40.410">
    <property type="match status" value="1"/>
</dbReference>
<dbReference type="InterPro" id="IPR035892">
    <property type="entry name" value="C2_domain_sf"/>
</dbReference>
<dbReference type="GO" id="GO:0005737">
    <property type="term" value="C:cytoplasm"/>
    <property type="evidence" value="ECO:0007669"/>
    <property type="project" value="UniProtKB-SubCell"/>
</dbReference>
<dbReference type="OMA" id="XQYETVV"/>
<dbReference type="GO" id="GO:0007264">
    <property type="term" value="P:small GTPase-mediated signal transduction"/>
    <property type="evidence" value="ECO:0007669"/>
    <property type="project" value="InterPro"/>
</dbReference>
<keyword evidence="3" id="KW-0597">Phosphoprotein</keyword>
<evidence type="ECO:0000259" key="9">
    <source>
        <dbReference type="PROSITE" id="PS51650"/>
    </source>
</evidence>
<comment type="similarity">
    <text evidence="5">Belongs to the PI3/PI4-kinase family.</text>
</comment>
<dbReference type="InterPro" id="IPR026791">
    <property type="entry name" value="DOCK"/>
</dbReference>
<dbReference type="GO" id="GO:0005085">
    <property type="term" value="F:guanyl-nucleotide exchange factor activity"/>
    <property type="evidence" value="ECO:0007669"/>
    <property type="project" value="UniProtKB-KW"/>
</dbReference>
<dbReference type="Proteomes" id="UP000198287">
    <property type="component" value="Unassembled WGS sequence"/>
</dbReference>
<dbReference type="GO" id="GO:0005886">
    <property type="term" value="C:plasma membrane"/>
    <property type="evidence" value="ECO:0007669"/>
    <property type="project" value="TreeGrafter"/>
</dbReference>
<dbReference type="PANTHER" id="PTHR45653">
    <property type="entry name" value="DEDICATOR OF CYTOKINESIS"/>
    <property type="match status" value="1"/>
</dbReference>
<dbReference type="InterPro" id="IPR027357">
    <property type="entry name" value="DOCKER_dom"/>
</dbReference>
<dbReference type="PROSITE" id="PS51651">
    <property type="entry name" value="DOCKER"/>
    <property type="match status" value="1"/>
</dbReference>